<sequence length="110" mass="12335">MKSSGWFDSSQVLKQLRCIDAPAVSNFRARIGVKTQERVCMRARVCASAAVAAWLFQWREHKVKHRLQDGWCCIWEGCALCLLPRIVACVAADIAACARLSLLNRFIPVS</sequence>
<organism evidence="1 2">
    <name type="scientific">Herbaspirillum lusitanum</name>
    <dbReference type="NCBI Taxonomy" id="213312"/>
    <lineage>
        <taxon>Bacteria</taxon>
        <taxon>Pseudomonadati</taxon>
        <taxon>Pseudomonadota</taxon>
        <taxon>Betaproteobacteria</taxon>
        <taxon>Burkholderiales</taxon>
        <taxon>Oxalobacteraceae</taxon>
        <taxon>Herbaspirillum</taxon>
    </lineage>
</organism>
<dbReference type="RefSeq" id="WP_408158566.1">
    <property type="nucleotide sequence ID" value="NZ_JAQQFM010000006.1"/>
</dbReference>
<evidence type="ECO:0008006" key="3">
    <source>
        <dbReference type="Google" id="ProtNLM"/>
    </source>
</evidence>
<keyword evidence="2" id="KW-1185">Reference proteome</keyword>
<comment type="caution">
    <text evidence="1">The sequence shown here is derived from an EMBL/GenBank/DDBJ whole genome shotgun (WGS) entry which is preliminary data.</text>
</comment>
<dbReference type="EMBL" id="JAQQFM010000006">
    <property type="protein sequence ID" value="MFL9925368.1"/>
    <property type="molecule type" value="Genomic_DNA"/>
</dbReference>
<protein>
    <recommendedName>
        <fullName evidence="3">HTH araC/xylS-type domain-containing protein</fullName>
    </recommendedName>
</protein>
<proteinExistence type="predicted"/>
<evidence type="ECO:0000313" key="1">
    <source>
        <dbReference type="EMBL" id="MFL9925368.1"/>
    </source>
</evidence>
<evidence type="ECO:0000313" key="2">
    <source>
        <dbReference type="Proteomes" id="UP001629246"/>
    </source>
</evidence>
<gene>
    <name evidence="1" type="ORF">PQR62_13910</name>
</gene>
<dbReference type="Proteomes" id="UP001629246">
    <property type="component" value="Unassembled WGS sequence"/>
</dbReference>
<accession>A0ABW9A8Z1</accession>
<reference evidence="1 2" key="1">
    <citation type="journal article" date="2024" name="Chem. Sci.">
        <title>Discovery of megapolipeptins by genome mining of a Burkholderiales bacteria collection.</title>
        <authorList>
            <person name="Paulo B.S."/>
            <person name="Recchia M.J.J."/>
            <person name="Lee S."/>
            <person name="Fergusson C.H."/>
            <person name="Romanowski S.B."/>
            <person name="Hernandez A."/>
            <person name="Krull N."/>
            <person name="Liu D.Y."/>
            <person name="Cavanagh H."/>
            <person name="Bos A."/>
            <person name="Gray C.A."/>
            <person name="Murphy B.T."/>
            <person name="Linington R.G."/>
            <person name="Eustaquio A.S."/>
        </authorList>
    </citation>
    <scope>NUCLEOTIDE SEQUENCE [LARGE SCALE GENOMIC DNA]</scope>
    <source>
        <strain evidence="1 2">RL21-008-BIB-A</strain>
    </source>
</reference>
<name>A0ABW9A8Z1_9BURK</name>